<dbReference type="Gene3D" id="2.30.110.10">
    <property type="entry name" value="Electron Transport, Fmn-binding Protein, Chain A"/>
    <property type="match status" value="1"/>
</dbReference>
<comment type="caution">
    <text evidence="2">The sequence shown here is derived from an EMBL/GenBank/DDBJ whole genome shotgun (WGS) entry which is preliminary data.</text>
</comment>
<dbReference type="InterPro" id="IPR012349">
    <property type="entry name" value="Split_barrel_FMN-bd"/>
</dbReference>
<evidence type="ECO:0000313" key="3">
    <source>
        <dbReference type="Proteomes" id="UP001500956"/>
    </source>
</evidence>
<gene>
    <name evidence="2" type="ORF">GCM10023216_15560</name>
</gene>
<feature type="region of interest" description="Disordered" evidence="1">
    <location>
        <begin position="1"/>
        <end position="24"/>
    </location>
</feature>
<name>A0ABP8YBG4_9MICO</name>
<organism evidence="2 3">
    <name type="scientific">Isoptericola chiayiensis</name>
    <dbReference type="NCBI Taxonomy" id="579446"/>
    <lineage>
        <taxon>Bacteria</taxon>
        <taxon>Bacillati</taxon>
        <taxon>Actinomycetota</taxon>
        <taxon>Actinomycetes</taxon>
        <taxon>Micrococcales</taxon>
        <taxon>Promicromonosporaceae</taxon>
        <taxon>Isoptericola</taxon>
    </lineage>
</organism>
<proteinExistence type="predicted"/>
<reference evidence="3" key="1">
    <citation type="journal article" date="2019" name="Int. J. Syst. Evol. Microbiol.">
        <title>The Global Catalogue of Microorganisms (GCM) 10K type strain sequencing project: providing services to taxonomists for standard genome sequencing and annotation.</title>
        <authorList>
            <consortium name="The Broad Institute Genomics Platform"/>
            <consortium name="The Broad Institute Genome Sequencing Center for Infectious Disease"/>
            <person name="Wu L."/>
            <person name="Ma J."/>
        </authorList>
    </citation>
    <scope>NUCLEOTIDE SEQUENCE [LARGE SCALE GENOMIC DNA]</scope>
    <source>
        <strain evidence="3">JCM 18063</strain>
    </source>
</reference>
<protein>
    <submittedName>
        <fullName evidence="2">Uncharacterized protein</fullName>
    </submittedName>
</protein>
<evidence type="ECO:0000256" key="1">
    <source>
        <dbReference type="SAM" id="MobiDB-lite"/>
    </source>
</evidence>
<dbReference type="SUPFAM" id="SSF50475">
    <property type="entry name" value="FMN-binding split barrel"/>
    <property type="match status" value="1"/>
</dbReference>
<dbReference type="EMBL" id="BAABID010000008">
    <property type="protein sequence ID" value="GAA4726001.1"/>
    <property type="molecule type" value="Genomic_DNA"/>
</dbReference>
<accession>A0ABP8YBG4</accession>
<sequence>MAPDRQYDLPIRGHSADPTGQDDSGAAQPYLIPLSLVWLNERILLALSAASRTARSITTTSTTRLALGHTRDVVLVDAVLEHTVPVFQAPADLAEGYAAQADWDPRDAPDGYVYLVLRPERIQAWREVDEMPGRVLLRDGEWVT</sequence>
<dbReference type="Proteomes" id="UP001500956">
    <property type="component" value="Unassembled WGS sequence"/>
</dbReference>
<keyword evidence="3" id="KW-1185">Reference proteome</keyword>
<dbReference type="RefSeq" id="WP_172149279.1">
    <property type="nucleotide sequence ID" value="NZ_BAABID010000008.1"/>
</dbReference>
<evidence type="ECO:0000313" key="2">
    <source>
        <dbReference type="EMBL" id="GAA4726001.1"/>
    </source>
</evidence>